<keyword evidence="2" id="KW-0560">Oxidoreductase</keyword>
<proteinExistence type="predicted"/>
<evidence type="ECO:0000256" key="2">
    <source>
        <dbReference type="ARBA" id="ARBA00023002"/>
    </source>
</evidence>
<accession>A0A5C1QI30</accession>
<dbReference type="KEGG" id="ock:EXM22_07310"/>
<evidence type="ECO:0000256" key="3">
    <source>
        <dbReference type="ARBA" id="ARBA00023164"/>
    </source>
</evidence>
<evidence type="ECO:0000256" key="1">
    <source>
        <dbReference type="ARBA" id="ARBA00022605"/>
    </source>
</evidence>
<evidence type="ECO:0000313" key="7">
    <source>
        <dbReference type="EMBL" id="QEN07805.1"/>
    </source>
</evidence>
<dbReference type="GO" id="GO:0006537">
    <property type="term" value="P:glutamate biosynthetic process"/>
    <property type="evidence" value="ECO:0007669"/>
    <property type="project" value="UniProtKB-KW"/>
</dbReference>
<feature type="domain" description="FAD/NAD(P)-binding" evidence="5">
    <location>
        <begin position="146"/>
        <end position="462"/>
    </location>
</feature>
<dbReference type="AlphaFoldDB" id="A0A5C1QI30"/>
<dbReference type="Proteomes" id="UP000324209">
    <property type="component" value="Chromosome"/>
</dbReference>
<dbReference type="SUPFAM" id="SSF51971">
    <property type="entry name" value="Nucleotide-binding domain"/>
    <property type="match status" value="2"/>
</dbReference>
<dbReference type="RefSeq" id="WP_149485885.1">
    <property type="nucleotide sequence ID" value="NZ_CP036150.1"/>
</dbReference>
<dbReference type="GO" id="GO:0051536">
    <property type="term" value="F:iron-sulfur cluster binding"/>
    <property type="evidence" value="ECO:0007669"/>
    <property type="project" value="InterPro"/>
</dbReference>
<dbReference type="InterPro" id="IPR006005">
    <property type="entry name" value="Glut_synth_ssu1"/>
</dbReference>
<gene>
    <name evidence="7" type="ORF">EXM22_07310</name>
</gene>
<evidence type="ECO:0000256" key="4">
    <source>
        <dbReference type="ARBA" id="ARBA00029440"/>
    </source>
</evidence>
<evidence type="ECO:0000313" key="8">
    <source>
        <dbReference type="Proteomes" id="UP000324209"/>
    </source>
</evidence>
<keyword evidence="3" id="KW-0314">Glutamate biosynthesis</keyword>
<evidence type="ECO:0000259" key="5">
    <source>
        <dbReference type="Pfam" id="PF07992"/>
    </source>
</evidence>
<dbReference type="Gene3D" id="3.50.50.60">
    <property type="entry name" value="FAD/NAD(P)-binding domain"/>
    <property type="match status" value="2"/>
</dbReference>
<dbReference type="OrthoDB" id="9803192at2"/>
<keyword evidence="8" id="KW-1185">Reference proteome</keyword>
<dbReference type="SUPFAM" id="SSF46548">
    <property type="entry name" value="alpha-helical ferredoxin"/>
    <property type="match status" value="1"/>
</dbReference>
<dbReference type="Pfam" id="PF07992">
    <property type="entry name" value="Pyr_redox_2"/>
    <property type="match status" value="1"/>
</dbReference>
<dbReference type="PANTHER" id="PTHR43100">
    <property type="entry name" value="GLUTAMATE SYNTHASE [NADPH] SMALL CHAIN"/>
    <property type="match status" value="1"/>
</dbReference>
<sequence>MGKVLGFIEHDRTDFNYRPVEERLKDYKEVMIPTPVESLSDQGARCMDCGTPFCHNIGCPVINLIPEWNDAVYRGQWKEAFERLEITNNFPEVTGRVCPAPCETACTLSINDAPVTIKQMELGIIEKAFSAGWVIPRPPKVETGKSIAVVGSGPSGLAASQQLRRMGHQVTLFEKNEKIGGLLRYGIPDFKLDKGVLDRRIEQMTAEGVNFETGVAIGEDLSIRYLQNKFDAVLITMGAGAPRNLPVPGRELKGVHFAMEYLGQSNKNVSGEFYDEDVINAKGKTVLVIGGGDTGSDCVGTANRQGAKKVYQFEIMPKPLEWNKAHNPNWPDWPSILRTSSSHKEGCERDWNITTIKFEGKNGSVNKGSFARVEWKSDPAGGRPQMVPVEGSEFDLKIDLVFLAMGFVHVEHNRIITDLNLELDGRGNIKTDGKYGTSIDGVFASGDAETGASLVVRAIAHGRKAAEAVDEYLK</sequence>
<dbReference type="InterPro" id="IPR036188">
    <property type="entry name" value="FAD/NAD-bd_sf"/>
</dbReference>
<evidence type="ECO:0000259" key="6">
    <source>
        <dbReference type="Pfam" id="PF14691"/>
    </source>
</evidence>
<dbReference type="PANTHER" id="PTHR43100:SF1">
    <property type="entry name" value="GLUTAMATE SYNTHASE [NADPH] SMALL CHAIN"/>
    <property type="match status" value="1"/>
</dbReference>
<dbReference type="Gene3D" id="1.10.1060.10">
    <property type="entry name" value="Alpha-helical ferredoxin"/>
    <property type="match status" value="1"/>
</dbReference>
<reference evidence="7 8" key="1">
    <citation type="submission" date="2019-02" db="EMBL/GenBank/DDBJ databases">
        <title>Complete Genome Sequence and Methylome Analysis of free living Spirochaetas.</title>
        <authorList>
            <person name="Fomenkov A."/>
            <person name="Dubinina G."/>
            <person name="Leshcheva N."/>
            <person name="Mikheeva N."/>
            <person name="Grabovich M."/>
            <person name="Vincze T."/>
            <person name="Roberts R.J."/>
        </authorList>
    </citation>
    <scope>NUCLEOTIDE SEQUENCE [LARGE SCALE GENOMIC DNA]</scope>
    <source>
        <strain evidence="7 8">K2</strain>
    </source>
</reference>
<dbReference type="InterPro" id="IPR009051">
    <property type="entry name" value="Helical_ferredxn"/>
</dbReference>
<organism evidence="7 8">
    <name type="scientific">Oceanispirochaeta crateris</name>
    <dbReference type="NCBI Taxonomy" id="2518645"/>
    <lineage>
        <taxon>Bacteria</taxon>
        <taxon>Pseudomonadati</taxon>
        <taxon>Spirochaetota</taxon>
        <taxon>Spirochaetia</taxon>
        <taxon>Spirochaetales</taxon>
        <taxon>Spirochaetaceae</taxon>
        <taxon>Oceanispirochaeta</taxon>
    </lineage>
</organism>
<feature type="domain" description="Dihydroprymidine dehydrogenase" evidence="6">
    <location>
        <begin position="24"/>
        <end position="130"/>
    </location>
</feature>
<dbReference type="PRINTS" id="PR00419">
    <property type="entry name" value="ADXRDTASE"/>
</dbReference>
<comment type="pathway">
    <text evidence="4">Amino-acid biosynthesis.</text>
</comment>
<dbReference type="NCBIfam" id="TIGR01317">
    <property type="entry name" value="GOGAT_sm_gam"/>
    <property type="match status" value="1"/>
</dbReference>
<dbReference type="Pfam" id="PF14691">
    <property type="entry name" value="Fer4_20"/>
    <property type="match status" value="1"/>
</dbReference>
<dbReference type="InterPro" id="IPR028261">
    <property type="entry name" value="DPD_II"/>
</dbReference>
<keyword evidence="1" id="KW-0028">Amino-acid biosynthesis</keyword>
<protein>
    <submittedName>
        <fullName evidence="7">Glutamate synthase subunit beta</fullName>
    </submittedName>
</protein>
<dbReference type="Gene3D" id="3.40.50.720">
    <property type="entry name" value="NAD(P)-binding Rossmann-like Domain"/>
    <property type="match status" value="1"/>
</dbReference>
<dbReference type="InterPro" id="IPR023753">
    <property type="entry name" value="FAD/NAD-binding_dom"/>
</dbReference>
<dbReference type="EMBL" id="CP036150">
    <property type="protein sequence ID" value="QEN07805.1"/>
    <property type="molecule type" value="Genomic_DNA"/>
</dbReference>
<name>A0A5C1QI30_9SPIO</name>
<dbReference type="GO" id="GO:0016639">
    <property type="term" value="F:oxidoreductase activity, acting on the CH-NH2 group of donors, NAD or NADP as acceptor"/>
    <property type="evidence" value="ECO:0007669"/>
    <property type="project" value="InterPro"/>
</dbReference>
<dbReference type="InterPro" id="IPR051394">
    <property type="entry name" value="Glutamate_Synthase"/>
</dbReference>